<accession>A0A0C2Y3Y4</accession>
<gene>
    <name evidence="2" type="ORF">M413DRAFT_66917</name>
</gene>
<dbReference type="EMBL" id="KN831773">
    <property type="protein sequence ID" value="KIM44538.1"/>
    <property type="molecule type" value="Genomic_DNA"/>
</dbReference>
<feature type="transmembrane region" description="Helical" evidence="1">
    <location>
        <begin position="21"/>
        <end position="42"/>
    </location>
</feature>
<organism evidence="2 3">
    <name type="scientific">Hebeloma cylindrosporum</name>
    <dbReference type="NCBI Taxonomy" id="76867"/>
    <lineage>
        <taxon>Eukaryota</taxon>
        <taxon>Fungi</taxon>
        <taxon>Dikarya</taxon>
        <taxon>Basidiomycota</taxon>
        <taxon>Agaricomycotina</taxon>
        <taxon>Agaricomycetes</taxon>
        <taxon>Agaricomycetidae</taxon>
        <taxon>Agaricales</taxon>
        <taxon>Agaricineae</taxon>
        <taxon>Hymenogastraceae</taxon>
        <taxon>Hebeloma</taxon>
    </lineage>
</organism>
<dbReference type="OrthoDB" id="3268450at2759"/>
<protein>
    <submittedName>
        <fullName evidence="2">Uncharacterized protein</fullName>
    </submittedName>
</protein>
<reference evidence="3" key="2">
    <citation type="submission" date="2015-01" db="EMBL/GenBank/DDBJ databases">
        <title>Evolutionary Origins and Diversification of the Mycorrhizal Mutualists.</title>
        <authorList>
            <consortium name="DOE Joint Genome Institute"/>
            <consortium name="Mycorrhizal Genomics Consortium"/>
            <person name="Kohler A."/>
            <person name="Kuo A."/>
            <person name="Nagy L.G."/>
            <person name="Floudas D."/>
            <person name="Copeland A."/>
            <person name="Barry K.W."/>
            <person name="Cichocki N."/>
            <person name="Veneault-Fourrey C."/>
            <person name="LaButti K."/>
            <person name="Lindquist E.A."/>
            <person name="Lipzen A."/>
            <person name="Lundell T."/>
            <person name="Morin E."/>
            <person name="Murat C."/>
            <person name="Riley R."/>
            <person name="Ohm R."/>
            <person name="Sun H."/>
            <person name="Tunlid A."/>
            <person name="Henrissat B."/>
            <person name="Grigoriev I.V."/>
            <person name="Hibbett D.S."/>
            <person name="Martin F."/>
        </authorList>
    </citation>
    <scope>NUCLEOTIDE SEQUENCE [LARGE SCALE GENOMIC DNA]</scope>
    <source>
        <strain evidence="3">h7</strain>
    </source>
</reference>
<dbReference type="HOGENOM" id="CLU_1816038_0_0_1"/>
<sequence length="142" mass="16560">METPSQLNYSRRSSVYSGERKPLLLTGYRFLVIFLTTIFGLWKASLSYHGHSTSPNTLDWLYGVFAFLTLYWLGIYERHAIHNKRWIYLMFEVDYLAVLWRLLKDLYRSVVSSEDGGSPFLPGYIHFLSAVTASHGLRLRDD</sequence>
<dbReference type="Proteomes" id="UP000053424">
    <property type="component" value="Unassembled WGS sequence"/>
</dbReference>
<evidence type="ECO:0000313" key="2">
    <source>
        <dbReference type="EMBL" id="KIM44538.1"/>
    </source>
</evidence>
<dbReference type="AlphaFoldDB" id="A0A0C2Y3Y4"/>
<keyword evidence="1" id="KW-1133">Transmembrane helix</keyword>
<name>A0A0C2Y3Y4_HEBCY</name>
<evidence type="ECO:0000256" key="1">
    <source>
        <dbReference type="SAM" id="Phobius"/>
    </source>
</evidence>
<feature type="transmembrane region" description="Helical" evidence="1">
    <location>
        <begin position="57"/>
        <end position="74"/>
    </location>
</feature>
<evidence type="ECO:0000313" key="3">
    <source>
        <dbReference type="Proteomes" id="UP000053424"/>
    </source>
</evidence>
<keyword evidence="1" id="KW-0812">Transmembrane</keyword>
<keyword evidence="3" id="KW-1185">Reference proteome</keyword>
<proteinExistence type="predicted"/>
<reference evidence="2 3" key="1">
    <citation type="submission" date="2014-04" db="EMBL/GenBank/DDBJ databases">
        <authorList>
            <consortium name="DOE Joint Genome Institute"/>
            <person name="Kuo A."/>
            <person name="Gay G."/>
            <person name="Dore J."/>
            <person name="Kohler A."/>
            <person name="Nagy L.G."/>
            <person name="Floudas D."/>
            <person name="Copeland A."/>
            <person name="Barry K.W."/>
            <person name="Cichocki N."/>
            <person name="Veneault-Fourrey C."/>
            <person name="LaButti K."/>
            <person name="Lindquist E.A."/>
            <person name="Lipzen A."/>
            <person name="Lundell T."/>
            <person name="Morin E."/>
            <person name="Murat C."/>
            <person name="Sun H."/>
            <person name="Tunlid A."/>
            <person name="Henrissat B."/>
            <person name="Grigoriev I.V."/>
            <person name="Hibbett D.S."/>
            <person name="Martin F."/>
            <person name="Nordberg H.P."/>
            <person name="Cantor M.N."/>
            <person name="Hua S.X."/>
        </authorList>
    </citation>
    <scope>NUCLEOTIDE SEQUENCE [LARGE SCALE GENOMIC DNA]</scope>
    <source>
        <strain evidence="3">h7</strain>
    </source>
</reference>
<keyword evidence="1" id="KW-0472">Membrane</keyword>